<evidence type="ECO:0008006" key="3">
    <source>
        <dbReference type="Google" id="ProtNLM"/>
    </source>
</evidence>
<gene>
    <name evidence="1" type="ORF">GSPATT00014061001</name>
</gene>
<dbReference type="Proteomes" id="UP000000600">
    <property type="component" value="Unassembled WGS sequence"/>
</dbReference>
<dbReference type="AlphaFoldDB" id="A0D7S7"/>
<dbReference type="InParanoid" id="A0D7S7"/>
<proteinExistence type="predicted"/>
<dbReference type="HOGENOM" id="CLU_1809918_0_0_1"/>
<dbReference type="RefSeq" id="XP_001446491.1">
    <property type="nucleotide sequence ID" value="XM_001446454.1"/>
</dbReference>
<dbReference type="KEGG" id="ptm:GSPATT00014061001"/>
<reference evidence="1 2" key="1">
    <citation type="journal article" date="2006" name="Nature">
        <title>Global trends of whole-genome duplications revealed by the ciliate Paramecium tetraurelia.</title>
        <authorList>
            <consortium name="Genoscope"/>
            <person name="Aury J.-M."/>
            <person name="Jaillon O."/>
            <person name="Duret L."/>
            <person name="Noel B."/>
            <person name="Jubin C."/>
            <person name="Porcel B.M."/>
            <person name="Segurens B."/>
            <person name="Daubin V."/>
            <person name="Anthouard V."/>
            <person name="Aiach N."/>
            <person name="Arnaiz O."/>
            <person name="Billaut A."/>
            <person name="Beisson J."/>
            <person name="Blanc I."/>
            <person name="Bouhouche K."/>
            <person name="Camara F."/>
            <person name="Duharcourt S."/>
            <person name="Guigo R."/>
            <person name="Gogendeau D."/>
            <person name="Katinka M."/>
            <person name="Keller A.-M."/>
            <person name="Kissmehl R."/>
            <person name="Klotz C."/>
            <person name="Koll F."/>
            <person name="Le Moue A."/>
            <person name="Lepere C."/>
            <person name="Malinsky S."/>
            <person name="Nowacki M."/>
            <person name="Nowak J.K."/>
            <person name="Plattner H."/>
            <person name="Poulain J."/>
            <person name="Ruiz F."/>
            <person name="Serrano V."/>
            <person name="Zagulski M."/>
            <person name="Dessen P."/>
            <person name="Betermier M."/>
            <person name="Weissenbach J."/>
            <person name="Scarpelli C."/>
            <person name="Schachter V."/>
            <person name="Sperling L."/>
            <person name="Meyer E."/>
            <person name="Cohen J."/>
            <person name="Wincker P."/>
        </authorList>
    </citation>
    <scope>NUCLEOTIDE SEQUENCE [LARGE SCALE GENOMIC DNA]</scope>
    <source>
        <strain evidence="1 2">Stock d4-2</strain>
    </source>
</reference>
<keyword evidence="2" id="KW-1185">Reference proteome</keyword>
<dbReference type="GeneID" id="5032276"/>
<protein>
    <recommendedName>
        <fullName evidence="3">Transmembrane protein</fullName>
    </recommendedName>
</protein>
<dbReference type="EMBL" id="CT868319">
    <property type="protein sequence ID" value="CAK79094.1"/>
    <property type="molecule type" value="Genomic_DNA"/>
</dbReference>
<sequence length="143" mass="17144">MLQNYYYLQLRLEKLIEISQEAQIFIRRVILIAKLRTQILVTTIISQLGLNQKTIRNLEQRIEKKQNIQIKQGLKYYYGQLLKQSMCLILFPNRFKYINEGLSPILIKINCRITIQIARSKIINLLENYLNFLKCCNKNKKFF</sequence>
<accession>A0D7S7</accession>
<evidence type="ECO:0000313" key="2">
    <source>
        <dbReference type="Proteomes" id="UP000000600"/>
    </source>
</evidence>
<evidence type="ECO:0000313" key="1">
    <source>
        <dbReference type="EMBL" id="CAK79094.1"/>
    </source>
</evidence>
<organism evidence="1 2">
    <name type="scientific">Paramecium tetraurelia</name>
    <dbReference type="NCBI Taxonomy" id="5888"/>
    <lineage>
        <taxon>Eukaryota</taxon>
        <taxon>Sar</taxon>
        <taxon>Alveolata</taxon>
        <taxon>Ciliophora</taxon>
        <taxon>Intramacronucleata</taxon>
        <taxon>Oligohymenophorea</taxon>
        <taxon>Peniculida</taxon>
        <taxon>Parameciidae</taxon>
        <taxon>Paramecium</taxon>
    </lineage>
</organism>
<name>A0D7S7_PARTE</name>